<evidence type="ECO:0000313" key="2">
    <source>
        <dbReference type="Proteomes" id="UP000241986"/>
    </source>
</evidence>
<sequence>MAATAINGIRLSKSGAKAGLVVDGGIAAGWRVGALCGIWIGAGVGWCRAQRSPTYGVRPMYKIN</sequence>
<dbReference type="EMBL" id="PZKL01000032">
    <property type="protein sequence ID" value="PTH80664.1"/>
    <property type="molecule type" value="Genomic_DNA"/>
</dbReference>
<dbReference type="AlphaFoldDB" id="A0A2T4N1I6"/>
<reference evidence="1 2" key="1">
    <citation type="submission" date="2018-03" db="EMBL/GenBank/DDBJ databases">
        <title>Aeromonas veronii whole genome sequencing and analysis.</title>
        <authorList>
            <person name="Xie H."/>
            <person name="Liu T."/>
            <person name="Wang K."/>
        </authorList>
    </citation>
    <scope>NUCLEOTIDE SEQUENCE [LARGE SCALE GENOMIC DNA]</scope>
    <source>
        <strain evidence="1 2">XH.VA.1</strain>
    </source>
</reference>
<evidence type="ECO:0000313" key="1">
    <source>
        <dbReference type="EMBL" id="PTH80664.1"/>
    </source>
</evidence>
<organism evidence="1 2">
    <name type="scientific">Aeromonas veronii</name>
    <dbReference type="NCBI Taxonomy" id="654"/>
    <lineage>
        <taxon>Bacteria</taxon>
        <taxon>Pseudomonadati</taxon>
        <taxon>Pseudomonadota</taxon>
        <taxon>Gammaproteobacteria</taxon>
        <taxon>Aeromonadales</taxon>
        <taxon>Aeromonadaceae</taxon>
        <taxon>Aeromonas</taxon>
    </lineage>
</organism>
<accession>A0A2T4N1I6</accession>
<dbReference type="Proteomes" id="UP000241986">
    <property type="component" value="Unassembled WGS sequence"/>
</dbReference>
<comment type="caution">
    <text evidence="1">The sequence shown here is derived from an EMBL/GenBank/DDBJ whole genome shotgun (WGS) entry which is preliminary data.</text>
</comment>
<protein>
    <submittedName>
        <fullName evidence="1">Uncharacterized protein</fullName>
    </submittedName>
</protein>
<gene>
    <name evidence="1" type="ORF">DAA48_13645</name>
</gene>
<proteinExistence type="predicted"/>
<name>A0A2T4N1I6_AERVE</name>